<dbReference type="EMBL" id="JAUOPB010000001">
    <property type="protein sequence ID" value="MDO6420932.1"/>
    <property type="molecule type" value="Genomic_DNA"/>
</dbReference>
<dbReference type="CDD" id="cd07103">
    <property type="entry name" value="ALDH_F5_SSADH_GabD"/>
    <property type="match status" value="1"/>
</dbReference>
<accession>A0AAW7X0C1</accession>
<dbReference type="PANTHER" id="PTHR43353:SF5">
    <property type="entry name" value="SUCCINATE-SEMIALDEHYDE DEHYDROGENASE, MITOCHONDRIAL"/>
    <property type="match status" value="1"/>
</dbReference>
<dbReference type="InterPro" id="IPR029510">
    <property type="entry name" value="Ald_DH_CS_GLU"/>
</dbReference>
<dbReference type="InterPro" id="IPR050740">
    <property type="entry name" value="Aldehyde_DH_Superfamily"/>
</dbReference>
<proteinExistence type="inferred from homology"/>
<dbReference type="PANTHER" id="PTHR43353">
    <property type="entry name" value="SUCCINATE-SEMIALDEHYDE DEHYDROGENASE, MITOCHONDRIAL"/>
    <property type="match status" value="1"/>
</dbReference>
<dbReference type="InterPro" id="IPR015590">
    <property type="entry name" value="Aldehyde_DH_dom"/>
</dbReference>
<dbReference type="AlphaFoldDB" id="A0AAW7X0C1"/>
<gene>
    <name evidence="6" type="ORF">Q4521_00450</name>
</gene>
<dbReference type="GO" id="GO:0009450">
    <property type="term" value="P:gamma-aminobutyric acid catabolic process"/>
    <property type="evidence" value="ECO:0007669"/>
    <property type="project" value="InterPro"/>
</dbReference>
<dbReference type="NCBIfam" id="TIGR01780">
    <property type="entry name" value="SSADH"/>
    <property type="match status" value="1"/>
</dbReference>
<dbReference type="PROSITE" id="PS00687">
    <property type="entry name" value="ALDEHYDE_DEHYDR_GLU"/>
    <property type="match status" value="1"/>
</dbReference>
<evidence type="ECO:0000256" key="3">
    <source>
        <dbReference type="PROSITE-ProRule" id="PRU10007"/>
    </source>
</evidence>
<dbReference type="RefSeq" id="WP_303490065.1">
    <property type="nucleotide sequence ID" value="NZ_JAUOPB010000001.1"/>
</dbReference>
<evidence type="ECO:0000256" key="2">
    <source>
        <dbReference type="ARBA" id="ARBA00023002"/>
    </source>
</evidence>
<feature type="active site" evidence="3">
    <location>
        <position position="256"/>
    </location>
</feature>
<dbReference type="GO" id="GO:0004777">
    <property type="term" value="F:succinate-semialdehyde dehydrogenase (NAD+) activity"/>
    <property type="evidence" value="ECO:0007669"/>
    <property type="project" value="TreeGrafter"/>
</dbReference>
<dbReference type="FunFam" id="3.40.605.10:FF:000005">
    <property type="entry name" value="Succinate-semialdehyde dehydrogenase I"/>
    <property type="match status" value="1"/>
</dbReference>
<comment type="caution">
    <text evidence="6">The sequence shown here is derived from an EMBL/GenBank/DDBJ whole genome shotgun (WGS) entry which is preliminary data.</text>
</comment>
<reference evidence="6" key="1">
    <citation type="submission" date="2023-07" db="EMBL/GenBank/DDBJ databases">
        <title>Genome content predicts the carbon catabolic preferences of heterotrophic bacteria.</title>
        <authorList>
            <person name="Gralka M."/>
        </authorList>
    </citation>
    <scope>NUCLEOTIDE SEQUENCE</scope>
    <source>
        <strain evidence="6">I3M17_2</strain>
    </source>
</reference>
<sequence>MSLTLTNPKLLRQGSVIDGAWLQSSDEFVVENPATGQVVATVANAGAAEAEAAVLAAERAGVLWREYSAKKRSTLLRAWYELVVSNADDLAVLLTTEQGKPLAEAKAEILYGASYIEWFAEQAKRIEGSVIPAPASNQRIVTVKQPVGVVAAITPWNFPMAMLARKIAPALAAGCTVVAKPAKETPLSALAMVYLAQEAGIPPGVINLVTGQDSSAIGGVFTQHASVKKLTFTGSTAVGKTLLEQSAATIKKCSMELGGNAPFIVFDDADIDAAVAGCIAAKFRNAGQTCVCVNRIFVHDKVKAVLTKKLVEAVAKLKVGNGIEEGVDIGPLINAAAFKKVSELVIDACNKGAKAIVAEGHTHLNGALFYPPTVVTEATAQMDVFNEEIFGPVAVVYSFSSEEEAIALANNTPFGLAGYFYSRDIGRVWRVASALEVGMVGVNDTAISNEMAPFGGVKESGFGREGSQMGLDDYLETKYILMGGL</sequence>
<dbReference type="PROSITE" id="PS00070">
    <property type="entry name" value="ALDEHYDE_DEHYDR_CYS"/>
    <property type="match status" value="1"/>
</dbReference>
<dbReference type="InterPro" id="IPR016163">
    <property type="entry name" value="Ald_DH_C"/>
</dbReference>
<evidence type="ECO:0000259" key="5">
    <source>
        <dbReference type="Pfam" id="PF00171"/>
    </source>
</evidence>
<dbReference type="FunFam" id="3.40.605.10:FF:000026">
    <property type="entry name" value="Aldehyde dehydrogenase, putative"/>
    <property type="match status" value="1"/>
</dbReference>
<name>A0AAW7X0C1_9GAMM</name>
<organism evidence="6 7">
    <name type="scientific">Saccharophagus degradans</name>
    <dbReference type="NCBI Taxonomy" id="86304"/>
    <lineage>
        <taxon>Bacteria</taxon>
        <taxon>Pseudomonadati</taxon>
        <taxon>Pseudomonadota</taxon>
        <taxon>Gammaproteobacteria</taxon>
        <taxon>Cellvibrionales</taxon>
        <taxon>Cellvibrionaceae</taxon>
        <taxon>Saccharophagus</taxon>
    </lineage>
</organism>
<comment type="similarity">
    <text evidence="1 4">Belongs to the aldehyde dehydrogenase family.</text>
</comment>
<dbReference type="SUPFAM" id="SSF53720">
    <property type="entry name" value="ALDH-like"/>
    <property type="match status" value="1"/>
</dbReference>
<evidence type="ECO:0000313" key="6">
    <source>
        <dbReference type="EMBL" id="MDO6420932.1"/>
    </source>
</evidence>
<keyword evidence="2 4" id="KW-0560">Oxidoreductase</keyword>
<dbReference type="EC" id="1.2.1.-" evidence="6"/>
<dbReference type="InterPro" id="IPR016162">
    <property type="entry name" value="Ald_DH_N"/>
</dbReference>
<dbReference type="Proteomes" id="UP001169760">
    <property type="component" value="Unassembled WGS sequence"/>
</dbReference>
<protein>
    <submittedName>
        <fullName evidence="6">NAD-dependent succinate-semialdehyde dehydrogenase</fullName>
        <ecNumber evidence="6">1.2.1.-</ecNumber>
    </submittedName>
</protein>
<dbReference type="InterPro" id="IPR016160">
    <property type="entry name" value="Ald_DH_CS_CYS"/>
</dbReference>
<evidence type="ECO:0000313" key="7">
    <source>
        <dbReference type="Proteomes" id="UP001169760"/>
    </source>
</evidence>
<dbReference type="Gene3D" id="3.40.605.10">
    <property type="entry name" value="Aldehyde Dehydrogenase, Chain A, domain 1"/>
    <property type="match status" value="1"/>
</dbReference>
<evidence type="ECO:0000256" key="4">
    <source>
        <dbReference type="RuleBase" id="RU003345"/>
    </source>
</evidence>
<evidence type="ECO:0000256" key="1">
    <source>
        <dbReference type="ARBA" id="ARBA00009986"/>
    </source>
</evidence>
<dbReference type="Gene3D" id="3.40.309.10">
    <property type="entry name" value="Aldehyde Dehydrogenase, Chain A, domain 2"/>
    <property type="match status" value="1"/>
</dbReference>
<dbReference type="FunFam" id="3.40.309.10:FF:000004">
    <property type="entry name" value="Succinate-semialdehyde dehydrogenase I"/>
    <property type="match status" value="1"/>
</dbReference>
<dbReference type="InterPro" id="IPR016161">
    <property type="entry name" value="Ald_DH/histidinol_DH"/>
</dbReference>
<dbReference type="Pfam" id="PF00171">
    <property type="entry name" value="Aldedh"/>
    <property type="match status" value="1"/>
</dbReference>
<feature type="domain" description="Aldehyde dehydrogenase" evidence="5">
    <location>
        <begin position="21"/>
        <end position="480"/>
    </location>
</feature>
<dbReference type="InterPro" id="IPR010102">
    <property type="entry name" value="Succ_semiAld_DH"/>
</dbReference>